<dbReference type="OrthoDB" id="7130006at2759"/>
<proteinExistence type="inferred from homology"/>
<dbReference type="InterPro" id="IPR016292">
    <property type="entry name" value="Epoxide_hydrolase"/>
</dbReference>
<evidence type="ECO:0000256" key="2">
    <source>
        <dbReference type="ARBA" id="ARBA00022801"/>
    </source>
</evidence>
<dbReference type="InterPro" id="IPR029058">
    <property type="entry name" value="AB_hydrolase_fold"/>
</dbReference>
<dbReference type="GO" id="GO:0097176">
    <property type="term" value="P:epoxide metabolic process"/>
    <property type="evidence" value="ECO:0007669"/>
    <property type="project" value="TreeGrafter"/>
</dbReference>
<sequence length="440" mass="50506">MTLKDDADDGIMPYTMHVSARYLELTRKKLELTRLPRELELPDQRKWDYGTPKAVLEPIVDYWQEYNWRDQETTFNNRLPQFRTTVNVGLSSTSSGDEARRKLHFAHTRSSAERAIPLLFCHGWPPSFTEVIKIIDQLSNPISTPPRGSQDALGFHVVAPSIPGFGFSDASSGETFGLRKTAEIFDALMKRLGYEEYVAYGGDWGFKICRMLALHHQSSCRAIYTNSPDVPPPAPRIAPVAYLKYQVARLTRGRIPFLRFGYTPSDILAPSRTQRERLSNKPFEDQSFRPQTTAHSLCDSPVGLLACMLDAIRPSLSLKQWSNTDILNWTMMHWLPGPEAALRWLRQASLEARKDCWKRYSPTPLGISSFGKLAEEPISSPPPWTEGWQRLCWLRRHERAAKWPAWDAPEETVIDLRECFGEMIERRLLVFHDTSLVREE</sequence>
<evidence type="ECO:0000313" key="4">
    <source>
        <dbReference type="EMBL" id="KAF2232789.1"/>
    </source>
</evidence>
<dbReference type="PIRSF" id="PIRSF001112">
    <property type="entry name" value="Epoxide_hydrolase"/>
    <property type="match status" value="1"/>
</dbReference>
<reference evidence="4" key="1">
    <citation type="journal article" date="2020" name="Stud. Mycol.">
        <title>101 Dothideomycetes genomes: a test case for predicting lifestyles and emergence of pathogens.</title>
        <authorList>
            <person name="Haridas S."/>
            <person name="Albert R."/>
            <person name="Binder M."/>
            <person name="Bloem J."/>
            <person name="Labutti K."/>
            <person name="Salamov A."/>
            <person name="Andreopoulos B."/>
            <person name="Baker S."/>
            <person name="Barry K."/>
            <person name="Bills G."/>
            <person name="Bluhm B."/>
            <person name="Cannon C."/>
            <person name="Castanera R."/>
            <person name="Culley D."/>
            <person name="Daum C."/>
            <person name="Ezra D."/>
            <person name="Gonzalez J."/>
            <person name="Henrissat B."/>
            <person name="Kuo A."/>
            <person name="Liang C."/>
            <person name="Lipzen A."/>
            <person name="Lutzoni F."/>
            <person name="Magnuson J."/>
            <person name="Mondo S."/>
            <person name="Nolan M."/>
            <person name="Ohm R."/>
            <person name="Pangilinan J."/>
            <person name="Park H.-J."/>
            <person name="Ramirez L."/>
            <person name="Alfaro M."/>
            <person name="Sun H."/>
            <person name="Tritt A."/>
            <person name="Yoshinaga Y."/>
            <person name="Zwiers L.-H."/>
            <person name="Turgeon B."/>
            <person name="Goodwin S."/>
            <person name="Spatafora J."/>
            <person name="Crous P."/>
            <person name="Grigoriev I."/>
        </authorList>
    </citation>
    <scope>NUCLEOTIDE SEQUENCE</scope>
    <source>
        <strain evidence="4">Tuck. ex Michener</strain>
    </source>
</reference>
<evidence type="ECO:0000256" key="1">
    <source>
        <dbReference type="ARBA" id="ARBA00010088"/>
    </source>
</evidence>
<dbReference type="PANTHER" id="PTHR21661">
    <property type="entry name" value="EPOXIDE HYDROLASE 1-RELATED"/>
    <property type="match status" value="1"/>
</dbReference>
<gene>
    <name evidence="4" type="ORF">EV356DRAFT_517132</name>
</gene>
<dbReference type="Pfam" id="PF06441">
    <property type="entry name" value="EHN"/>
    <property type="match status" value="1"/>
</dbReference>
<accession>A0A6A6H4I9</accession>
<protein>
    <submittedName>
        <fullName evidence="4">Alpha/beta-hydrolase</fullName>
    </submittedName>
</protein>
<dbReference type="SUPFAM" id="SSF53474">
    <property type="entry name" value="alpha/beta-Hydrolases"/>
    <property type="match status" value="1"/>
</dbReference>
<keyword evidence="5" id="KW-1185">Reference proteome</keyword>
<dbReference type="AlphaFoldDB" id="A0A6A6H4I9"/>
<dbReference type="InterPro" id="IPR010497">
    <property type="entry name" value="Epoxide_hydro_N"/>
</dbReference>
<evidence type="ECO:0000259" key="3">
    <source>
        <dbReference type="Pfam" id="PF06441"/>
    </source>
</evidence>
<comment type="similarity">
    <text evidence="1">Belongs to the peptidase S33 family.</text>
</comment>
<dbReference type="Gene3D" id="3.40.50.1820">
    <property type="entry name" value="alpha/beta hydrolase"/>
    <property type="match status" value="1"/>
</dbReference>
<dbReference type="EMBL" id="ML991812">
    <property type="protein sequence ID" value="KAF2232789.1"/>
    <property type="molecule type" value="Genomic_DNA"/>
</dbReference>
<feature type="domain" description="Epoxide hydrolase N-terminal" evidence="3">
    <location>
        <begin position="12"/>
        <end position="131"/>
    </location>
</feature>
<keyword evidence="2 4" id="KW-0378">Hydrolase</keyword>
<dbReference type="GO" id="GO:0004301">
    <property type="term" value="F:epoxide hydrolase activity"/>
    <property type="evidence" value="ECO:0007669"/>
    <property type="project" value="TreeGrafter"/>
</dbReference>
<dbReference type="Proteomes" id="UP000800092">
    <property type="component" value="Unassembled WGS sequence"/>
</dbReference>
<organism evidence="4 5">
    <name type="scientific">Viridothelium virens</name>
    <name type="common">Speckled blister lichen</name>
    <name type="synonym">Trypethelium virens</name>
    <dbReference type="NCBI Taxonomy" id="1048519"/>
    <lineage>
        <taxon>Eukaryota</taxon>
        <taxon>Fungi</taxon>
        <taxon>Dikarya</taxon>
        <taxon>Ascomycota</taxon>
        <taxon>Pezizomycotina</taxon>
        <taxon>Dothideomycetes</taxon>
        <taxon>Dothideomycetes incertae sedis</taxon>
        <taxon>Trypetheliales</taxon>
        <taxon>Trypetheliaceae</taxon>
        <taxon>Viridothelium</taxon>
    </lineage>
</organism>
<evidence type="ECO:0000313" key="5">
    <source>
        <dbReference type="Proteomes" id="UP000800092"/>
    </source>
</evidence>
<name>A0A6A6H4I9_VIRVR</name>
<dbReference type="PANTHER" id="PTHR21661:SF71">
    <property type="entry name" value="EPOXIDE HYDROLASE N-TERMINAL DOMAIN-CONTAINING PROTEIN"/>
    <property type="match status" value="1"/>
</dbReference>